<dbReference type="Proteomes" id="UP000000271">
    <property type="component" value="Chromosome"/>
</dbReference>
<dbReference type="EMBL" id="CP001791">
    <property type="protein sequence ID" value="ADH99476.1"/>
    <property type="molecule type" value="Genomic_DNA"/>
</dbReference>
<keyword evidence="3" id="KW-1185">Reference proteome</keyword>
<dbReference type="InterPro" id="IPR050789">
    <property type="entry name" value="Diverse_Enzym_Activities"/>
</dbReference>
<dbReference type="eggNOG" id="COG1680">
    <property type="taxonomic scope" value="Bacteria"/>
</dbReference>
<name>D6XUJ0_BACIE</name>
<dbReference type="AlphaFoldDB" id="D6XUJ0"/>
<dbReference type="KEGG" id="bse:Bsel_1972"/>
<gene>
    <name evidence="2" type="ordered locus">Bsel_1972</name>
</gene>
<evidence type="ECO:0000259" key="1">
    <source>
        <dbReference type="Pfam" id="PF00144"/>
    </source>
</evidence>
<dbReference type="RefSeq" id="WP_013172898.1">
    <property type="nucleotide sequence ID" value="NC_014219.1"/>
</dbReference>
<evidence type="ECO:0000313" key="3">
    <source>
        <dbReference type="Proteomes" id="UP000000271"/>
    </source>
</evidence>
<dbReference type="MEROPS" id="S12.A23"/>
<dbReference type="PANTHER" id="PTHR43283:SF7">
    <property type="entry name" value="BETA-LACTAMASE-RELATED DOMAIN-CONTAINING PROTEIN"/>
    <property type="match status" value="1"/>
</dbReference>
<dbReference type="SUPFAM" id="SSF56601">
    <property type="entry name" value="beta-lactamase/transpeptidase-like"/>
    <property type="match status" value="1"/>
</dbReference>
<dbReference type="InterPro" id="IPR001466">
    <property type="entry name" value="Beta-lactam-related"/>
</dbReference>
<dbReference type="Pfam" id="PF00144">
    <property type="entry name" value="Beta-lactamase"/>
    <property type="match status" value="1"/>
</dbReference>
<sequence length="289" mass="32999">MNTKAFEEEIKHYDTDAVLIFENGESVYQYEQSPGNLQALHKINSVTKSILGLLIGIAIEKGHFPGIHEKVCEHVSDDRVHPSVTISQLLTLSGTNNPDAWWHYINEKTPFHELLDTYASNSREMRYNNTDSHILREILESSSQADPYEYIQENLFTYLDIKEADWIKDHLGKRIGGYGMYIKPADLMSIAELIRNKGIVNGIEIVSEEWIDDMTSPLTDAPQPNQSYGYHWWHSAFTGTQPEFVYAAGMQGNFAVIVPEQNRSIVICSSLERKNSLEPFHAMLKHLIK</sequence>
<dbReference type="PANTHER" id="PTHR43283">
    <property type="entry name" value="BETA-LACTAMASE-RELATED"/>
    <property type="match status" value="1"/>
</dbReference>
<feature type="domain" description="Beta-lactamase-related" evidence="1">
    <location>
        <begin position="13"/>
        <end position="284"/>
    </location>
</feature>
<proteinExistence type="predicted"/>
<protein>
    <submittedName>
        <fullName evidence="2">Beta-lactamase</fullName>
    </submittedName>
</protein>
<reference evidence="2" key="1">
    <citation type="submission" date="2009-10" db="EMBL/GenBank/DDBJ databases">
        <title>Complete sequence of Bacillus selenitireducens MLS10.</title>
        <authorList>
            <consortium name="US DOE Joint Genome Institute"/>
            <person name="Lucas S."/>
            <person name="Copeland A."/>
            <person name="Lapidus A."/>
            <person name="Glavina del Rio T."/>
            <person name="Dalin E."/>
            <person name="Tice H."/>
            <person name="Bruce D."/>
            <person name="Goodwin L."/>
            <person name="Pitluck S."/>
            <person name="Sims D."/>
            <person name="Brettin T."/>
            <person name="Detter J.C."/>
            <person name="Han C."/>
            <person name="Larimer F."/>
            <person name="Land M."/>
            <person name="Hauser L."/>
            <person name="Kyrpides N."/>
            <person name="Ovchinnikova G."/>
            <person name="Stolz J."/>
        </authorList>
    </citation>
    <scope>NUCLEOTIDE SEQUENCE [LARGE SCALE GENOMIC DNA]</scope>
    <source>
        <strain evidence="2">MLS10</strain>
    </source>
</reference>
<dbReference type="STRING" id="439292.Bsel_1972"/>
<dbReference type="Gene3D" id="3.40.710.10">
    <property type="entry name" value="DD-peptidase/beta-lactamase superfamily"/>
    <property type="match status" value="1"/>
</dbReference>
<dbReference type="InterPro" id="IPR012338">
    <property type="entry name" value="Beta-lactam/transpept-like"/>
</dbReference>
<dbReference type="HOGENOM" id="CLU_030169_1_0_9"/>
<organism evidence="2 3">
    <name type="scientific">Bacillus selenitireducens (strain ATCC 700615 / DSM 15326 / MLS10)</name>
    <dbReference type="NCBI Taxonomy" id="439292"/>
    <lineage>
        <taxon>Bacteria</taxon>
        <taxon>Bacillati</taxon>
        <taxon>Bacillota</taxon>
        <taxon>Bacilli</taxon>
        <taxon>Bacillales</taxon>
        <taxon>Bacillaceae</taxon>
        <taxon>Salisediminibacterium</taxon>
    </lineage>
</organism>
<accession>D6XUJ0</accession>
<evidence type="ECO:0000313" key="2">
    <source>
        <dbReference type="EMBL" id="ADH99476.1"/>
    </source>
</evidence>